<gene>
    <name evidence="3" type="ORF">KRX52_19640</name>
</gene>
<evidence type="ECO:0000259" key="2">
    <source>
        <dbReference type="PROSITE" id="PS50887"/>
    </source>
</evidence>
<dbReference type="RefSeq" id="WP_217683421.1">
    <property type="nucleotide sequence ID" value="NZ_JAHRGL010000080.1"/>
</dbReference>
<dbReference type="EMBL" id="JAHRGL010000080">
    <property type="protein sequence ID" value="MBV2134988.1"/>
    <property type="molecule type" value="Genomic_DNA"/>
</dbReference>
<sequence>MNPTQKSLAEQMQIHDLEIARRKELLGFTKQDGELLAACSGHILDKAEALVKTFYHKQTAINEIAVIIGDADTLARLRSAMTRYVIDLFSGNYGEEYVNNRLRIGLVHKRIGVAPKYYLSAMRILKSLLMDILGEHLANKPYREETLQALDKLLYFDNELVFDTYIRSLLSEIESAKDKAVQYALSLEQQVAERTRELEQLSRQDPLTNLYNQRFFMETLSGELARAQRTATPLALLYFDVDNFKQINDQTGHLAGDEVLRSIAAALLAECRTYDTCCRYGGDEFCVLLPGTDAQGAQLFAERLLARLAKDSLATSPSLSIGIAQNGPQTWLDPLQFISCADQHMYAAKRQGGGRIAKDDEERLRT</sequence>
<dbReference type="Pfam" id="PF11563">
    <property type="entry name" value="Protoglobin"/>
    <property type="match status" value="1"/>
</dbReference>
<protein>
    <recommendedName>
        <fullName evidence="1">diguanylate cyclase</fullName>
        <ecNumber evidence="1">2.7.7.65</ecNumber>
    </recommendedName>
</protein>
<dbReference type="NCBIfam" id="TIGR00254">
    <property type="entry name" value="GGDEF"/>
    <property type="match status" value="1"/>
</dbReference>
<dbReference type="SMART" id="SM00267">
    <property type="entry name" value="GGDEF"/>
    <property type="match status" value="1"/>
</dbReference>
<dbReference type="CDD" id="cd01949">
    <property type="entry name" value="GGDEF"/>
    <property type="match status" value="1"/>
</dbReference>
<keyword evidence="4" id="KW-1185">Reference proteome</keyword>
<dbReference type="PROSITE" id="PS50887">
    <property type="entry name" value="GGDEF"/>
    <property type="match status" value="1"/>
</dbReference>
<dbReference type="PANTHER" id="PTHR45138:SF24">
    <property type="entry name" value="DIGUANYLATE CYCLASE DGCC-RELATED"/>
    <property type="match status" value="1"/>
</dbReference>
<dbReference type="EC" id="2.7.7.65" evidence="1"/>
<name>A0ABS6N1S7_9GAMM</name>
<dbReference type="InterPro" id="IPR000160">
    <property type="entry name" value="GGDEF_dom"/>
</dbReference>
<dbReference type="InterPro" id="IPR044398">
    <property type="entry name" value="Globin-sensor_dom"/>
</dbReference>
<comment type="caution">
    <text evidence="3">The sequence shown here is derived from an EMBL/GenBank/DDBJ whole genome shotgun (WGS) entry which is preliminary data.</text>
</comment>
<evidence type="ECO:0000313" key="4">
    <source>
        <dbReference type="Proteomes" id="UP000813068"/>
    </source>
</evidence>
<reference evidence="3 4" key="1">
    <citation type="submission" date="2021-06" db="EMBL/GenBank/DDBJ databases">
        <title>Differences between aerobic and microaerobic xylene degrading microbial communities.</title>
        <authorList>
            <person name="Banerjee S."/>
            <person name="Tancsics A."/>
        </authorList>
    </citation>
    <scope>NUCLEOTIDE SEQUENCE [LARGE SCALE GENOMIC DNA]</scope>
    <source>
        <strain evidence="3 4">MAP12</strain>
    </source>
</reference>
<proteinExistence type="predicted"/>
<accession>A0ABS6N1S7</accession>
<dbReference type="Proteomes" id="UP000813068">
    <property type="component" value="Unassembled WGS sequence"/>
</dbReference>
<dbReference type="PANTHER" id="PTHR45138">
    <property type="entry name" value="REGULATORY COMPONENTS OF SENSORY TRANSDUCTION SYSTEM"/>
    <property type="match status" value="1"/>
</dbReference>
<organism evidence="3 4">
    <name type="scientific">Geopseudomonas aromaticivorans</name>
    <dbReference type="NCBI Taxonomy" id="2849492"/>
    <lineage>
        <taxon>Bacteria</taxon>
        <taxon>Pseudomonadati</taxon>
        <taxon>Pseudomonadota</taxon>
        <taxon>Gammaproteobacteria</taxon>
        <taxon>Pseudomonadales</taxon>
        <taxon>Pseudomonadaceae</taxon>
        <taxon>Geopseudomonas</taxon>
    </lineage>
</organism>
<evidence type="ECO:0000256" key="1">
    <source>
        <dbReference type="ARBA" id="ARBA00012528"/>
    </source>
</evidence>
<evidence type="ECO:0000313" key="3">
    <source>
        <dbReference type="EMBL" id="MBV2134988.1"/>
    </source>
</evidence>
<dbReference type="Pfam" id="PF00990">
    <property type="entry name" value="GGDEF"/>
    <property type="match status" value="1"/>
</dbReference>
<dbReference type="InterPro" id="IPR050469">
    <property type="entry name" value="Diguanylate_Cyclase"/>
</dbReference>
<feature type="domain" description="GGDEF" evidence="2">
    <location>
        <begin position="232"/>
        <end position="361"/>
    </location>
</feature>